<reference evidence="2 3" key="1">
    <citation type="submission" date="2017-11" db="EMBL/GenBank/DDBJ databases">
        <authorList>
            <person name="Han C.G."/>
        </authorList>
    </citation>
    <scope>NUCLEOTIDE SEQUENCE [LARGE SCALE GENOMIC DNA]</scope>
    <source>
        <strain evidence="2 3">HCNT1</strain>
    </source>
</reference>
<proteinExistence type="predicted"/>
<comment type="caution">
    <text evidence="2">The sequence shown here is derived from an EMBL/GenBank/DDBJ whole genome shotgun (WGS) entry which is preliminary data.</text>
</comment>
<protein>
    <submittedName>
        <fullName evidence="2">Choloylglycine hydrolase</fullName>
    </submittedName>
</protein>
<keyword evidence="2" id="KW-0378">Hydrolase</keyword>
<feature type="domain" description="Peptidase C45 hydrolase" evidence="1">
    <location>
        <begin position="120"/>
        <end position="341"/>
    </location>
</feature>
<dbReference type="Gene3D" id="1.10.10.2120">
    <property type="match status" value="1"/>
</dbReference>
<evidence type="ECO:0000313" key="3">
    <source>
        <dbReference type="Proteomes" id="UP000232164"/>
    </source>
</evidence>
<dbReference type="PANTHER" id="PTHR34180">
    <property type="entry name" value="PEPTIDASE C45"/>
    <property type="match status" value="1"/>
</dbReference>
<sequence>MEKSLPPSGFSMSRRFPIVVLYGSPFERGRQHGSLFSSSIRAALDALRERAGQPGWSAAEKVAASSWTYLLGQQPQIAAEIKGIAAGAGFSPLDIYCLNGFEFFDEPAPTGCTSVAVSTSAGAVVGQNWGGPVGTEEQLVLIVHCERGLQYTMITSPGTLGWVGFNSRGFAFVTNDLMLDRSATGIPSLVARRLIIRQRRVEDAIAVLRSIDHMGGRCYLFGDETGAVGGVEISPKAGVISLEGPAIVHTNHPVTDPLLPHECVDVAAAVYPSSQARLHTLNRLRHLLDGKEGVQRALSDTSGAPDAICKSFSADEPTQTAFSFIFGCRLMEAALSVGRPATNAYHDYAPVDPVLRHVAVRSA</sequence>
<dbReference type="Gene3D" id="3.60.60.10">
    <property type="entry name" value="Penicillin V Acylase, Chain A"/>
    <property type="match status" value="1"/>
</dbReference>
<dbReference type="InterPro" id="IPR047794">
    <property type="entry name" value="C45_proenzyme-like"/>
</dbReference>
<evidence type="ECO:0000259" key="1">
    <source>
        <dbReference type="Pfam" id="PF03417"/>
    </source>
</evidence>
<dbReference type="PANTHER" id="PTHR34180:SF1">
    <property type="entry name" value="BETA-ALANYL-DOPAMINE_CARCININE HYDROLASE"/>
    <property type="match status" value="1"/>
</dbReference>
<dbReference type="NCBIfam" id="NF040521">
    <property type="entry name" value="C45_proenzyme"/>
    <property type="match status" value="1"/>
</dbReference>
<name>A0A2N0DCD3_RHISU</name>
<reference evidence="2 3" key="2">
    <citation type="submission" date="2017-12" db="EMBL/GenBank/DDBJ databases">
        <title>Genome sequence of Rhizobium sullae HCNT1 isolated from Sulla coronaria nodules and featuring peculiar denitrification phenotypes.</title>
        <authorList>
            <person name="De Diego-Diaz B."/>
            <person name="Treu L."/>
            <person name="Campanaro S."/>
            <person name="Da Silva Duarte V."/>
            <person name="Basaglia M."/>
            <person name="Favaro L."/>
            <person name="Casella S."/>
            <person name="Squartini A."/>
        </authorList>
    </citation>
    <scope>NUCLEOTIDE SEQUENCE [LARGE SCALE GENOMIC DNA]</scope>
    <source>
        <strain evidence="2 3">HCNT1</strain>
    </source>
</reference>
<accession>A0A2N0DCD3</accession>
<gene>
    <name evidence="2" type="ORF">CWR43_09005</name>
</gene>
<organism evidence="2 3">
    <name type="scientific">Rhizobium sullae</name>
    <name type="common">Rhizobium hedysari</name>
    <dbReference type="NCBI Taxonomy" id="50338"/>
    <lineage>
        <taxon>Bacteria</taxon>
        <taxon>Pseudomonadati</taxon>
        <taxon>Pseudomonadota</taxon>
        <taxon>Alphaproteobacteria</taxon>
        <taxon>Hyphomicrobiales</taxon>
        <taxon>Rhizobiaceae</taxon>
        <taxon>Rhizobium/Agrobacterium group</taxon>
        <taxon>Rhizobium</taxon>
    </lineage>
</organism>
<dbReference type="Pfam" id="PF03417">
    <property type="entry name" value="AAT"/>
    <property type="match status" value="1"/>
</dbReference>
<evidence type="ECO:0000313" key="2">
    <source>
        <dbReference type="EMBL" id="PKA43765.1"/>
    </source>
</evidence>
<dbReference type="Proteomes" id="UP000232164">
    <property type="component" value="Unassembled WGS sequence"/>
</dbReference>
<dbReference type="EMBL" id="PIQN01000006">
    <property type="protein sequence ID" value="PKA43765.1"/>
    <property type="molecule type" value="Genomic_DNA"/>
</dbReference>
<dbReference type="GO" id="GO:0016787">
    <property type="term" value="F:hydrolase activity"/>
    <property type="evidence" value="ECO:0007669"/>
    <property type="project" value="UniProtKB-KW"/>
</dbReference>
<dbReference type="AlphaFoldDB" id="A0A2N0DCD3"/>
<dbReference type="InterPro" id="IPR005079">
    <property type="entry name" value="Peptidase_C45_hydrolase"/>
</dbReference>
<dbReference type="InterPro" id="IPR047801">
    <property type="entry name" value="Peptidase_C45"/>
</dbReference>
<dbReference type="STRING" id="1041146.GCA_000427985_04450"/>